<evidence type="ECO:0000313" key="2">
    <source>
        <dbReference type="Proteomes" id="UP000032309"/>
    </source>
</evidence>
<dbReference type="Pfam" id="PF03745">
    <property type="entry name" value="DUF309"/>
    <property type="match status" value="1"/>
</dbReference>
<dbReference type="PANTHER" id="PTHR34796">
    <property type="entry name" value="EXPRESSED PROTEIN"/>
    <property type="match status" value="1"/>
</dbReference>
<dbReference type="InterPro" id="IPR023203">
    <property type="entry name" value="TTHA0068_sf"/>
</dbReference>
<reference evidence="2" key="1">
    <citation type="journal article" date="2015" name="Genome Announc.">
        <title>Draft Genome Sequence of an Anaerobic Ammonium-Oxidizing Bacterium, "Candidatus Brocadia sinica".</title>
        <authorList>
            <person name="Oshiki M."/>
            <person name="Shinyako-Hata K."/>
            <person name="Satoh H."/>
            <person name="Okabe S."/>
        </authorList>
    </citation>
    <scope>NUCLEOTIDE SEQUENCE [LARGE SCALE GENOMIC DNA]</scope>
    <source>
        <strain evidence="2">JPN1</strain>
    </source>
</reference>
<dbReference type="RefSeq" id="WP_052565198.1">
    <property type="nucleotide sequence ID" value="NZ_BAFN01000001.1"/>
</dbReference>
<dbReference type="InterPro" id="IPR005500">
    <property type="entry name" value="DUF309"/>
</dbReference>
<dbReference type="Proteomes" id="UP000032309">
    <property type="component" value="Unassembled WGS sequence"/>
</dbReference>
<organism evidence="1 2">
    <name type="scientific">Candidatus Brocadia sinica JPN1</name>
    <dbReference type="NCBI Taxonomy" id="1197129"/>
    <lineage>
        <taxon>Bacteria</taxon>
        <taxon>Pseudomonadati</taxon>
        <taxon>Planctomycetota</taxon>
        <taxon>Candidatus Brocadiia</taxon>
        <taxon>Candidatus Brocadiales</taxon>
        <taxon>Candidatus Brocadiaceae</taxon>
        <taxon>Candidatus Brocadia</taxon>
    </lineage>
</organism>
<proteinExistence type="predicted"/>
<name>A0ABQ0K233_9BACT</name>
<dbReference type="Gene3D" id="1.10.3450.10">
    <property type="entry name" value="TTHA0068-like"/>
    <property type="match status" value="1"/>
</dbReference>
<gene>
    <name evidence="1" type="ORF">BROSI_A3712</name>
</gene>
<evidence type="ECO:0000313" key="1">
    <source>
        <dbReference type="EMBL" id="GAN35164.1"/>
    </source>
</evidence>
<keyword evidence="2" id="KW-1185">Reference proteome</keyword>
<dbReference type="EMBL" id="BAFN01000001">
    <property type="protein sequence ID" value="GAN35164.1"/>
    <property type="molecule type" value="Genomic_DNA"/>
</dbReference>
<dbReference type="PANTHER" id="PTHR34796:SF1">
    <property type="entry name" value="EXPRESSED PROTEIN"/>
    <property type="match status" value="1"/>
</dbReference>
<sequence>MNIDMDKFEEGIKFFNEGNYFEAHETWEDQWRGIENSPEKYFIQGLIMVAVALHHYKRKNYIGTSRLLEKGIKLLKKLEGIKIKIDLDDFLKEIVTFQGKVKSSQKCISDKELPRIKRL</sequence>
<dbReference type="SUPFAM" id="SSF140663">
    <property type="entry name" value="TTHA0068-like"/>
    <property type="match status" value="1"/>
</dbReference>
<comment type="caution">
    <text evidence="1">The sequence shown here is derived from an EMBL/GenBank/DDBJ whole genome shotgun (WGS) entry which is preliminary data.</text>
</comment>
<accession>A0ABQ0K233</accession>
<protein>
    <submittedName>
        <fullName evidence="1">Uncharacterized conserved protein</fullName>
    </submittedName>
</protein>